<sequence>MFISGYLAQFCRALPGLPSLLASPKSKQKASAKFLGDPQSACRLKGTNGLSPRPFPPRLHRVGTPPAELMRVRWRLSGAKPFELK</sequence>
<protein>
    <submittedName>
        <fullName evidence="1">Uncharacterized protein</fullName>
    </submittedName>
</protein>
<dbReference type="EMBL" id="FLUM01000001">
    <property type="protein sequence ID" value="SBV94895.1"/>
    <property type="molecule type" value="Genomic_DNA"/>
</dbReference>
<accession>A0A212J6R2</accession>
<evidence type="ECO:0000313" key="1">
    <source>
        <dbReference type="EMBL" id="SBV94895.1"/>
    </source>
</evidence>
<gene>
    <name evidence="1" type="ORF">KL86DYS1_11252</name>
</gene>
<proteinExistence type="predicted"/>
<organism evidence="1">
    <name type="scientific">uncultured Dysgonomonas sp</name>
    <dbReference type="NCBI Taxonomy" id="206096"/>
    <lineage>
        <taxon>Bacteria</taxon>
        <taxon>Pseudomonadati</taxon>
        <taxon>Bacteroidota</taxon>
        <taxon>Bacteroidia</taxon>
        <taxon>Bacteroidales</taxon>
        <taxon>Dysgonomonadaceae</taxon>
        <taxon>Dysgonomonas</taxon>
        <taxon>environmental samples</taxon>
    </lineage>
</organism>
<dbReference type="AlphaFoldDB" id="A0A212J6R2"/>
<reference evidence="1" key="1">
    <citation type="submission" date="2016-04" db="EMBL/GenBank/DDBJ databases">
        <authorList>
            <person name="Evans L.H."/>
            <person name="Alamgir A."/>
            <person name="Owens N."/>
            <person name="Weber N.D."/>
            <person name="Virtaneva K."/>
            <person name="Barbian K."/>
            <person name="Babar A."/>
            <person name="Rosenke K."/>
        </authorList>
    </citation>
    <scope>NUCLEOTIDE SEQUENCE</scope>
    <source>
        <strain evidence="1">86-1</strain>
    </source>
</reference>
<name>A0A212J6R2_9BACT</name>